<evidence type="ECO:0000256" key="5">
    <source>
        <dbReference type="ARBA" id="ARBA00023015"/>
    </source>
</evidence>
<accession>A0A3P3XJF9</accession>
<dbReference type="GO" id="GO:0043565">
    <property type="term" value="F:sequence-specific DNA binding"/>
    <property type="evidence" value="ECO:0007669"/>
    <property type="project" value="InterPro"/>
</dbReference>
<dbReference type="PANTHER" id="PTHR38025">
    <property type="entry name" value="TRP OPERON REPRESSOR"/>
    <property type="match status" value="1"/>
</dbReference>
<keyword evidence="4" id="KW-0678">Repressor</keyword>
<dbReference type="InterPro" id="IPR010921">
    <property type="entry name" value="Trp_repressor/repl_initiator"/>
</dbReference>
<dbReference type="Gene3D" id="1.10.1270.10">
    <property type="entry name" value="TrpR-like"/>
    <property type="match status" value="1"/>
</dbReference>
<dbReference type="InterPro" id="IPR038116">
    <property type="entry name" value="TrpR-like_sf"/>
</dbReference>
<protein>
    <submittedName>
        <fullName evidence="8">Transcription factor/trp operon repressor (Modular protein)</fullName>
    </submittedName>
</protein>
<comment type="subcellular location">
    <subcellularLocation>
        <location evidence="1">Cytoplasm</location>
    </subcellularLocation>
</comment>
<evidence type="ECO:0000256" key="2">
    <source>
        <dbReference type="ARBA" id="ARBA00007027"/>
    </source>
</evidence>
<dbReference type="PANTHER" id="PTHR38025:SF1">
    <property type="entry name" value="TRP OPERON REPRESSOR"/>
    <property type="match status" value="1"/>
</dbReference>
<keyword evidence="5" id="KW-0805">Transcription regulation</keyword>
<name>A0A3P3XJF9_9SPIR</name>
<keyword evidence="3" id="KW-0963">Cytoplasm</keyword>
<evidence type="ECO:0000256" key="7">
    <source>
        <dbReference type="ARBA" id="ARBA00023163"/>
    </source>
</evidence>
<dbReference type="InterPro" id="IPR013335">
    <property type="entry name" value="Trp_repress_bac"/>
</dbReference>
<organism evidence="8">
    <name type="scientific">uncultured spirochete</name>
    <dbReference type="NCBI Taxonomy" id="156406"/>
    <lineage>
        <taxon>Bacteria</taxon>
        <taxon>Pseudomonadati</taxon>
        <taxon>Spirochaetota</taxon>
        <taxon>Spirochaetia</taxon>
        <taxon>Spirochaetales</taxon>
        <taxon>environmental samples</taxon>
    </lineage>
</organism>
<proteinExistence type="inferred from homology"/>
<evidence type="ECO:0000313" key="8">
    <source>
        <dbReference type="EMBL" id="SLM13719.1"/>
    </source>
</evidence>
<dbReference type="GO" id="GO:0005737">
    <property type="term" value="C:cytoplasm"/>
    <property type="evidence" value="ECO:0007669"/>
    <property type="project" value="UniProtKB-SubCell"/>
</dbReference>
<dbReference type="AlphaFoldDB" id="A0A3P3XJF9"/>
<gene>
    <name evidence="8" type="ORF">SPIROBIBN47_290178</name>
</gene>
<dbReference type="GO" id="GO:0003700">
    <property type="term" value="F:DNA-binding transcription factor activity"/>
    <property type="evidence" value="ECO:0007669"/>
    <property type="project" value="InterPro"/>
</dbReference>
<evidence type="ECO:0000256" key="1">
    <source>
        <dbReference type="ARBA" id="ARBA00004496"/>
    </source>
</evidence>
<dbReference type="SUPFAM" id="SSF48295">
    <property type="entry name" value="TrpR-like"/>
    <property type="match status" value="1"/>
</dbReference>
<dbReference type="EMBL" id="FWDM01000022">
    <property type="protein sequence ID" value="SLM13719.1"/>
    <property type="molecule type" value="Genomic_DNA"/>
</dbReference>
<evidence type="ECO:0000256" key="3">
    <source>
        <dbReference type="ARBA" id="ARBA00022490"/>
    </source>
</evidence>
<evidence type="ECO:0000256" key="4">
    <source>
        <dbReference type="ARBA" id="ARBA00022491"/>
    </source>
</evidence>
<evidence type="ECO:0000256" key="6">
    <source>
        <dbReference type="ARBA" id="ARBA00023125"/>
    </source>
</evidence>
<dbReference type="Pfam" id="PF01371">
    <property type="entry name" value="Trp_repressor"/>
    <property type="match status" value="1"/>
</dbReference>
<reference evidence="8" key="1">
    <citation type="submission" date="2017-02" db="EMBL/GenBank/DDBJ databases">
        <authorList>
            <person name="Regsiter A."/>
            <person name="William W."/>
        </authorList>
    </citation>
    <scope>NUCLEOTIDE SEQUENCE</scope>
    <source>
        <strain evidence="8">Bib</strain>
    </source>
</reference>
<dbReference type="InterPro" id="IPR000831">
    <property type="entry name" value="Trp_repress"/>
</dbReference>
<keyword evidence="6" id="KW-0238">DNA-binding</keyword>
<comment type="similarity">
    <text evidence="2">Belongs to the TrpR family.</text>
</comment>
<sequence>MSRNPELMRESIAEMASALEGADSALIEQFFYSLFTVAEADEIAKRWALVKELAKGTPQRKIAENLGLSLCKITRGSRELKKPGSPFRQLLDRLASLTATAADQNAQPDPSPPKE</sequence>
<keyword evidence="7" id="KW-0804">Transcription</keyword>